<dbReference type="EMBL" id="VSRR010097513">
    <property type="protein sequence ID" value="MPC94170.1"/>
    <property type="molecule type" value="Genomic_DNA"/>
</dbReference>
<gene>
    <name evidence="2" type="ORF">E2C01_089326</name>
</gene>
<reference evidence="2 3" key="1">
    <citation type="submission" date="2019-05" db="EMBL/GenBank/DDBJ databases">
        <title>Another draft genome of Portunus trituberculatus and its Hox gene families provides insights of decapod evolution.</title>
        <authorList>
            <person name="Jeong J.-H."/>
            <person name="Song I."/>
            <person name="Kim S."/>
            <person name="Choi T."/>
            <person name="Kim D."/>
            <person name="Ryu S."/>
            <person name="Kim W."/>
        </authorList>
    </citation>
    <scope>NUCLEOTIDE SEQUENCE [LARGE SCALE GENOMIC DNA]</scope>
    <source>
        <tissue evidence="2">Muscle</tissue>
    </source>
</reference>
<evidence type="ECO:0000313" key="3">
    <source>
        <dbReference type="Proteomes" id="UP000324222"/>
    </source>
</evidence>
<keyword evidence="3" id="KW-1185">Reference proteome</keyword>
<comment type="caution">
    <text evidence="2">The sequence shown here is derived from an EMBL/GenBank/DDBJ whole genome shotgun (WGS) entry which is preliminary data.</text>
</comment>
<keyword evidence="1" id="KW-0472">Membrane</keyword>
<protein>
    <recommendedName>
        <fullName evidence="4">Transmembrane protein</fullName>
    </recommendedName>
</protein>
<organism evidence="2 3">
    <name type="scientific">Portunus trituberculatus</name>
    <name type="common">Swimming crab</name>
    <name type="synonym">Neptunus trituberculatus</name>
    <dbReference type="NCBI Taxonomy" id="210409"/>
    <lineage>
        <taxon>Eukaryota</taxon>
        <taxon>Metazoa</taxon>
        <taxon>Ecdysozoa</taxon>
        <taxon>Arthropoda</taxon>
        <taxon>Crustacea</taxon>
        <taxon>Multicrustacea</taxon>
        <taxon>Malacostraca</taxon>
        <taxon>Eumalacostraca</taxon>
        <taxon>Eucarida</taxon>
        <taxon>Decapoda</taxon>
        <taxon>Pleocyemata</taxon>
        <taxon>Brachyura</taxon>
        <taxon>Eubrachyura</taxon>
        <taxon>Portunoidea</taxon>
        <taxon>Portunidae</taxon>
        <taxon>Portuninae</taxon>
        <taxon>Portunus</taxon>
    </lineage>
</organism>
<feature type="transmembrane region" description="Helical" evidence="1">
    <location>
        <begin position="94"/>
        <end position="117"/>
    </location>
</feature>
<evidence type="ECO:0000313" key="2">
    <source>
        <dbReference type="EMBL" id="MPC94170.1"/>
    </source>
</evidence>
<sequence>MPWKYCGVDWTGLERYQGAGVISRGDWGGSARLGTWQYCSISINFALVFLVCAFVSRVHDARGSNWPPPLLCPCQKHPLACSAILKCPALSCRILPFFFQCVVFSSVFYLILSFFGVSSCPIL</sequence>
<keyword evidence="1" id="KW-1133">Transmembrane helix</keyword>
<evidence type="ECO:0008006" key="4">
    <source>
        <dbReference type="Google" id="ProtNLM"/>
    </source>
</evidence>
<dbReference type="AlphaFoldDB" id="A0A5B7JBM0"/>
<accession>A0A5B7JBM0</accession>
<dbReference type="Proteomes" id="UP000324222">
    <property type="component" value="Unassembled WGS sequence"/>
</dbReference>
<name>A0A5B7JBM0_PORTR</name>
<keyword evidence="1" id="KW-0812">Transmembrane</keyword>
<evidence type="ECO:0000256" key="1">
    <source>
        <dbReference type="SAM" id="Phobius"/>
    </source>
</evidence>
<proteinExistence type="predicted"/>
<feature type="transmembrane region" description="Helical" evidence="1">
    <location>
        <begin position="35"/>
        <end position="55"/>
    </location>
</feature>